<protein>
    <submittedName>
        <fullName evidence="2">Uncharacterized protein</fullName>
    </submittedName>
</protein>
<organism evidence="2 3">
    <name type="scientific">Symbiodinium microadriaticum</name>
    <name type="common">Dinoflagellate</name>
    <name type="synonym">Zooxanthella microadriatica</name>
    <dbReference type="NCBI Taxonomy" id="2951"/>
    <lineage>
        <taxon>Eukaryota</taxon>
        <taxon>Sar</taxon>
        <taxon>Alveolata</taxon>
        <taxon>Dinophyceae</taxon>
        <taxon>Suessiales</taxon>
        <taxon>Symbiodiniaceae</taxon>
        <taxon>Symbiodinium</taxon>
    </lineage>
</organism>
<evidence type="ECO:0000313" key="3">
    <source>
        <dbReference type="Proteomes" id="UP000186817"/>
    </source>
</evidence>
<gene>
    <name evidence="2" type="ORF">AK812_SmicGene40505</name>
</gene>
<name>A0A1Q9C8N0_SYMMI</name>
<reference evidence="2 3" key="1">
    <citation type="submission" date="2016-02" db="EMBL/GenBank/DDBJ databases">
        <title>Genome analysis of coral dinoflagellate symbionts highlights evolutionary adaptations to a symbiotic lifestyle.</title>
        <authorList>
            <person name="Aranda M."/>
            <person name="Li Y."/>
            <person name="Liew Y.J."/>
            <person name="Baumgarten S."/>
            <person name="Simakov O."/>
            <person name="Wilson M."/>
            <person name="Piel J."/>
            <person name="Ashoor H."/>
            <person name="Bougouffa S."/>
            <person name="Bajic V.B."/>
            <person name="Ryu T."/>
            <person name="Ravasi T."/>
            <person name="Bayer T."/>
            <person name="Micklem G."/>
            <person name="Kim H."/>
            <person name="Bhak J."/>
            <person name="Lajeunesse T.C."/>
            <person name="Voolstra C.R."/>
        </authorList>
    </citation>
    <scope>NUCLEOTIDE SEQUENCE [LARGE SCALE GENOMIC DNA]</scope>
    <source>
        <strain evidence="2 3">CCMP2467</strain>
    </source>
</reference>
<dbReference type="OrthoDB" id="436513at2759"/>
<dbReference type="EMBL" id="LSRX01001509">
    <property type="protein sequence ID" value="OLP79227.1"/>
    <property type="molecule type" value="Genomic_DNA"/>
</dbReference>
<sequence length="436" mass="48386">MELSAENQAELVSAREQAILLQGLMGARPGAVLGAANTSAPTTAAPSDAAAPSVPSTEGTPTPMDTQAREGKRGSDWDSAKGADKYRRSAQVKGGGYGTGWGNKRQNEWWKKAKNDFDEENKREKDVEEIRNLCVSLSRLVLRHDDQQAIDRTEKGFILFCQTNGMLSVIPDMVRCIEAWTKMKEDNPTGLTLPRRAAMLKQLLDLWFIRLEVVAETEESLSQAKNMLILNQAGQVPYLQYNRQTEQLEIKPDREPMELKTVLETIKELQDLVLLPNTTLRFHAARKLTSQRKGDIVPMMLEIGVRTREADRAWELLARLCHSGACRAVAMSLRQERMGRSALAKKGALDQPNALEVVYARLPGIPHIKVPGPFANNTAKLTGVLPLASAGLGSGSFERTLDAWSVKRVRLSAERAFARFDNLSQTRCVVQRLLTT</sequence>
<comment type="caution">
    <text evidence="2">The sequence shown here is derived from an EMBL/GenBank/DDBJ whole genome shotgun (WGS) entry which is preliminary data.</text>
</comment>
<proteinExistence type="predicted"/>
<evidence type="ECO:0000313" key="2">
    <source>
        <dbReference type="EMBL" id="OLP79227.1"/>
    </source>
</evidence>
<evidence type="ECO:0000256" key="1">
    <source>
        <dbReference type="SAM" id="MobiDB-lite"/>
    </source>
</evidence>
<dbReference type="AlphaFoldDB" id="A0A1Q9C8N0"/>
<accession>A0A1Q9C8N0</accession>
<feature type="compositionally biased region" description="Low complexity" evidence="1">
    <location>
        <begin position="36"/>
        <end position="57"/>
    </location>
</feature>
<feature type="region of interest" description="Disordered" evidence="1">
    <location>
        <begin position="36"/>
        <end position="99"/>
    </location>
</feature>
<keyword evidence="3" id="KW-1185">Reference proteome</keyword>
<dbReference type="Proteomes" id="UP000186817">
    <property type="component" value="Unassembled WGS sequence"/>
</dbReference>
<feature type="compositionally biased region" description="Basic and acidic residues" evidence="1">
    <location>
        <begin position="67"/>
        <end position="87"/>
    </location>
</feature>